<feature type="chain" id="PRO_5040803758" evidence="4">
    <location>
        <begin position="21"/>
        <end position="367"/>
    </location>
</feature>
<dbReference type="SUPFAM" id="SSF110296">
    <property type="entry name" value="Oligoxyloglucan reducing end-specific cellobiohydrolase"/>
    <property type="match status" value="1"/>
</dbReference>
<dbReference type="GO" id="GO:0009523">
    <property type="term" value="C:photosystem II"/>
    <property type="evidence" value="ECO:0007669"/>
    <property type="project" value="UniProtKB-KW"/>
</dbReference>
<dbReference type="AlphaFoldDB" id="A0A9X1YZF3"/>
<evidence type="ECO:0000313" key="7">
    <source>
        <dbReference type="Proteomes" id="UP001155059"/>
    </source>
</evidence>
<dbReference type="PANTHER" id="PTHR47199:SF2">
    <property type="entry name" value="PHOTOSYSTEM II STABILITY_ASSEMBLY FACTOR HCF136, CHLOROPLASTIC"/>
    <property type="match status" value="1"/>
</dbReference>
<keyword evidence="1" id="KW-0602">Photosynthesis</keyword>
<keyword evidence="3" id="KW-0175">Coiled coil</keyword>
<feature type="signal peptide" evidence="4">
    <location>
        <begin position="1"/>
        <end position="20"/>
    </location>
</feature>
<dbReference type="Proteomes" id="UP001155059">
    <property type="component" value="Unassembled WGS sequence"/>
</dbReference>
<keyword evidence="4" id="KW-0732">Signal</keyword>
<proteinExistence type="predicted"/>
<feature type="coiled-coil region" evidence="3">
    <location>
        <begin position="126"/>
        <end position="166"/>
    </location>
</feature>
<reference evidence="6 7" key="2">
    <citation type="journal article" date="2023" name="Plant Pathol.">
        <title>Dismantling and reorganizing Pseudomonas marginalis sensu#lato.</title>
        <authorList>
            <person name="Sawada H."/>
            <person name="Fujikawa T."/>
            <person name="Satou M."/>
        </authorList>
    </citation>
    <scope>NUCLEOTIDE SEQUENCE [LARGE SCALE GENOMIC DNA]</scope>
    <source>
        <strain evidence="6 7">MAFF 302030</strain>
    </source>
</reference>
<evidence type="ECO:0000256" key="4">
    <source>
        <dbReference type="SAM" id="SignalP"/>
    </source>
</evidence>
<evidence type="ECO:0000256" key="1">
    <source>
        <dbReference type="ARBA" id="ARBA00022531"/>
    </source>
</evidence>
<dbReference type="GO" id="GO:0015979">
    <property type="term" value="P:photosynthesis"/>
    <property type="evidence" value="ECO:0007669"/>
    <property type="project" value="UniProtKB-KW"/>
</dbReference>
<evidence type="ECO:0000259" key="5">
    <source>
        <dbReference type="Pfam" id="PF14870"/>
    </source>
</evidence>
<dbReference type="Gene3D" id="2.130.10.10">
    <property type="entry name" value="YVTN repeat-like/Quinoprotein amine dehydrogenase"/>
    <property type="match status" value="2"/>
</dbReference>
<comment type="caution">
    <text evidence="6">The sequence shown here is derived from an EMBL/GenBank/DDBJ whole genome shotgun (WGS) entry which is preliminary data.</text>
</comment>
<protein>
    <submittedName>
        <fullName evidence="6">YCF48-related protein</fullName>
    </submittedName>
</protein>
<keyword evidence="2" id="KW-0604">Photosystem II</keyword>
<dbReference type="InterPro" id="IPR015943">
    <property type="entry name" value="WD40/YVTN_repeat-like_dom_sf"/>
</dbReference>
<organism evidence="6 7">
    <name type="scientific">Pseudomonas morbosilactucae</name>
    <dbReference type="NCBI Taxonomy" id="2938197"/>
    <lineage>
        <taxon>Bacteria</taxon>
        <taxon>Pseudomonadati</taxon>
        <taxon>Pseudomonadota</taxon>
        <taxon>Gammaproteobacteria</taxon>
        <taxon>Pseudomonadales</taxon>
        <taxon>Pseudomonadaceae</taxon>
        <taxon>Pseudomonas</taxon>
    </lineage>
</organism>
<dbReference type="PANTHER" id="PTHR47199">
    <property type="entry name" value="PHOTOSYSTEM II STABILITY/ASSEMBLY FACTOR HCF136, CHLOROPLASTIC"/>
    <property type="match status" value="1"/>
</dbReference>
<name>A0A9X1YZF3_9PSED</name>
<feature type="domain" description="Photosynthesis system II assembly factor Ycf48/Hcf136-like" evidence="5">
    <location>
        <begin position="165"/>
        <end position="337"/>
    </location>
</feature>
<dbReference type="RefSeq" id="WP_268266683.1">
    <property type="nucleotide sequence ID" value="NZ_JALQCW010000078.1"/>
</dbReference>
<sequence length="367" mass="38019">MNRIHQAGRWLMALALPVSAGLCQAQPAPVGEVLDTPALQVARAEQAVMTALARAGERLVAVGERGLVLLSDDNGQHWRQAQVPVSVSLTAVQFVDPRQGWAVGHAGVVLKSVDGGEHWTLQLDGHQAAQIERAAARQALDNAADADSAQARVQSAERLLAEGADKPLLALQFVDARRGLVVGAYGLALQTLDGGATWQSLMGQIDNPGGAHLYAIAHQGPRWFLGGEQGYLARSEDDGQSFVALDSPYAGSFFALQLRADGALLVAGLKGHAFVSSDGGDSFQSLPVAQPVSFSAATRLADGRALLVNQGGALFLGDGPGGAPLQPFAQPLGRPVAGLIQAADGSLVLAGFTGLLRLPQPSPAQAE</sequence>
<dbReference type="InterPro" id="IPR028203">
    <property type="entry name" value="PSII_CF48-like_dom"/>
</dbReference>
<gene>
    <name evidence="6" type="ORF">M1B34_26550</name>
</gene>
<dbReference type="Pfam" id="PF14870">
    <property type="entry name" value="PSII_BNR"/>
    <property type="match status" value="2"/>
</dbReference>
<evidence type="ECO:0000256" key="3">
    <source>
        <dbReference type="SAM" id="Coils"/>
    </source>
</evidence>
<dbReference type="EMBL" id="JALQCW010000078">
    <property type="protein sequence ID" value="MCK9801138.1"/>
    <property type="molecule type" value="Genomic_DNA"/>
</dbReference>
<accession>A0A9X1YZF3</accession>
<evidence type="ECO:0000313" key="6">
    <source>
        <dbReference type="EMBL" id="MCK9801138.1"/>
    </source>
</evidence>
<feature type="domain" description="Photosynthesis system II assembly factor Ycf48/Hcf136-like" evidence="5">
    <location>
        <begin position="75"/>
        <end position="121"/>
    </location>
</feature>
<evidence type="ECO:0000256" key="2">
    <source>
        <dbReference type="ARBA" id="ARBA00023276"/>
    </source>
</evidence>
<dbReference type="CDD" id="cd15482">
    <property type="entry name" value="Sialidase_non-viral"/>
    <property type="match status" value="1"/>
</dbReference>
<reference evidence="6 7" key="1">
    <citation type="journal article" date="2022" name="Int. J. Syst. Evol. Microbiol.">
        <title>Pseudomonas aegrilactucae sp. nov. and Pseudomonas morbosilactucae sp. nov., pathogens causing bacterial rot of lettuce in Japan.</title>
        <authorList>
            <person name="Sawada H."/>
            <person name="Fujikawa T."/>
            <person name="Satou M."/>
        </authorList>
    </citation>
    <scope>NUCLEOTIDE SEQUENCE [LARGE SCALE GENOMIC DNA]</scope>
    <source>
        <strain evidence="6 7">MAFF 302030</strain>
    </source>
</reference>